<dbReference type="EMBL" id="AFHG01000048">
    <property type="protein sequence ID" value="EGK71672.1"/>
    <property type="molecule type" value="Genomic_DNA"/>
</dbReference>
<dbReference type="GO" id="GO:0008641">
    <property type="term" value="F:ubiquitin-like modifier activating enzyme activity"/>
    <property type="evidence" value="ECO:0007669"/>
    <property type="project" value="InterPro"/>
</dbReference>
<dbReference type="Gene3D" id="3.40.50.720">
    <property type="entry name" value="NAD(P)-binding Rossmann-like Domain"/>
    <property type="match status" value="1"/>
</dbReference>
<gene>
    <name evidence="2" type="ORF">METUNv1_01895</name>
</gene>
<comment type="caution">
    <text evidence="2">The sequence shown here is derived from an EMBL/GenBank/DDBJ whole genome shotgun (WGS) entry which is preliminary data.</text>
</comment>
<feature type="domain" description="THIF-type NAD/FAD binding fold" evidence="1">
    <location>
        <begin position="2"/>
        <end position="157"/>
    </location>
</feature>
<evidence type="ECO:0000313" key="2">
    <source>
        <dbReference type="EMBL" id="EGK71672.1"/>
    </source>
</evidence>
<reference evidence="2 3" key="1">
    <citation type="journal article" date="2011" name="J. Bacteriol.">
        <title>Genome sequence of Methyloversatilis universalis FAM5T, a methylotrophic representative of the order Rhodocyclales.</title>
        <authorList>
            <person name="Kittichotirat W."/>
            <person name="Good N.M."/>
            <person name="Hall R."/>
            <person name="Bringel F."/>
            <person name="Lajus A."/>
            <person name="Medigue C."/>
            <person name="Smalley N.E."/>
            <person name="Beck D."/>
            <person name="Bumgarner R."/>
            <person name="Vuilleumier S."/>
            <person name="Kalyuzhnaya M.G."/>
        </authorList>
    </citation>
    <scope>NUCLEOTIDE SEQUENCE [LARGE SCALE GENOMIC DNA]</scope>
    <source>
        <strain evidence="3">ATCC BAA-1314 / JCM 13912 / FAM5</strain>
    </source>
</reference>
<dbReference type="Pfam" id="PF00899">
    <property type="entry name" value="ThiF"/>
    <property type="match status" value="1"/>
</dbReference>
<dbReference type="PANTHER" id="PTHR43267:SF1">
    <property type="entry name" value="TRNA THREONYLCARBAMOYLADENOSINE DEHYDRATASE"/>
    <property type="match status" value="1"/>
</dbReference>
<protein>
    <recommendedName>
        <fullName evidence="1">THIF-type NAD/FAD binding fold domain-containing protein</fullName>
    </recommendedName>
</protein>
<evidence type="ECO:0000313" key="3">
    <source>
        <dbReference type="Proteomes" id="UP000005019"/>
    </source>
</evidence>
<dbReference type="STRING" id="1000565.METUNv1_01895"/>
<dbReference type="eggNOG" id="COG1179">
    <property type="taxonomic scope" value="Bacteria"/>
</dbReference>
<organism evidence="2 3">
    <name type="scientific">Methyloversatilis universalis (strain ATCC BAA-1314 / DSM 25237 / JCM 13912 / CCUG 52030 / FAM5)</name>
    <dbReference type="NCBI Taxonomy" id="1000565"/>
    <lineage>
        <taxon>Bacteria</taxon>
        <taxon>Pseudomonadati</taxon>
        <taxon>Pseudomonadota</taxon>
        <taxon>Betaproteobacteria</taxon>
        <taxon>Nitrosomonadales</taxon>
        <taxon>Sterolibacteriaceae</taxon>
        <taxon>Methyloversatilis</taxon>
    </lineage>
</organism>
<sequence>MVVGVGGVGSWAVEAIARHGVGQIVLVDMDNVAESNINRQLQALEPTLGMAKVDALGERIAQINPRCQITRIEDFLTPDNVAFLLARAPDAVIDCTDQTSAKVAMAEYCHPAGIALFMAGAAGGRTDPTRIRHADLGATQGDALLARVRSLIRKNGRVRCERKEHFGIQAVYSAEPMRRPEAASCDAERTALQGLNCAGYGSSVCVTAGFGFALASRAIEHLLTSAPRG</sequence>
<dbReference type="AlphaFoldDB" id="F5RC92"/>
<dbReference type="InterPro" id="IPR045886">
    <property type="entry name" value="ThiF/MoeB/HesA"/>
</dbReference>
<dbReference type="InterPro" id="IPR035985">
    <property type="entry name" value="Ubiquitin-activating_enz"/>
</dbReference>
<dbReference type="Proteomes" id="UP000005019">
    <property type="component" value="Unassembled WGS sequence"/>
</dbReference>
<dbReference type="InterPro" id="IPR000594">
    <property type="entry name" value="ThiF_NAD_FAD-bd"/>
</dbReference>
<dbReference type="PANTHER" id="PTHR43267">
    <property type="entry name" value="TRNA THREONYLCARBAMOYLADENOSINE DEHYDRATASE"/>
    <property type="match status" value="1"/>
</dbReference>
<dbReference type="GO" id="GO:0061503">
    <property type="term" value="F:tRNA threonylcarbamoyladenosine dehydratase"/>
    <property type="evidence" value="ECO:0007669"/>
    <property type="project" value="TreeGrafter"/>
</dbReference>
<accession>F5RC92</accession>
<evidence type="ECO:0000259" key="1">
    <source>
        <dbReference type="Pfam" id="PF00899"/>
    </source>
</evidence>
<dbReference type="CDD" id="cd00755">
    <property type="entry name" value="YgdL_like"/>
    <property type="match status" value="1"/>
</dbReference>
<keyword evidence="3" id="KW-1185">Reference proteome</keyword>
<name>F5RC92_METUF</name>
<proteinExistence type="predicted"/>
<dbReference type="SUPFAM" id="SSF69572">
    <property type="entry name" value="Activating enzymes of the ubiquitin-like proteins"/>
    <property type="match status" value="1"/>
</dbReference>
<dbReference type="GO" id="GO:0061504">
    <property type="term" value="P:cyclic threonylcarbamoyladenosine biosynthetic process"/>
    <property type="evidence" value="ECO:0007669"/>
    <property type="project" value="TreeGrafter"/>
</dbReference>